<sequence>MPWPGYEIEQLQSATAEEDPREPSSSRSASEEGVEDDGQGVEEMEHDGADGGESRGAAETRSRKRRRITEGDGASGTAGNGSASQEQQLSVNGDGQVEAQEQSDGRVPFFKTGLPDPDDKTENDCFFEACVTRAGGNQYFVKHLMDKHGLVRGDQGRPEGGRRKAPKYLTLCPTDWPWIYGSTSSCACCGDINGLTAVLGEREHESPAICSFCWTYLPTRRDLVTHISEGPCKSNEMFTRKLSLIRHMYAESLRKPGAEEISRAAADQRQAHAEAERLARAERWQIDHQLQLQAEEHLRQIQAQQAQRHAQQAQQQTPAPAAQPSRTTATPGHAQPSPPPPSNQFTSQQFVPAQTPAAPMGGGTPFVPDPSPSAAVDYAVPSATAESLARSIERMSSIIGDLTAANTLLMQDVRVRDQKIAQHDLQIKAREERIVALACENKRLAAEVAKLKKEKEKEVDAAGGA</sequence>
<dbReference type="EMBL" id="MU860197">
    <property type="protein sequence ID" value="KAK4236373.1"/>
    <property type="molecule type" value="Genomic_DNA"/>
</dbReference>
<accession>A0AAN7HAI3</accession>
<feature type="compositionally biased region" description="Acidic residues" evidence="2">
    <location>
        <begin position="32"/>
        <end position="45"/>
    </location>
</feature>
<feature type="compositionally biased region" description="Basic and acidic residues" evidence="2">
    <location>
        <begin position="46"/>
        <end position="61"/>
    </location>
</feature>
<dbReference type="AlphaFoldDB" id="A0AAN7HAI3"/>
<feature type="region of interest" description="Disordered" evidence="2">
    <location>
        <begin position="1"/>
        <end position="118"/>
    </location>
</feature>
<name>A0AAN7HAI3_9PEZI</name>
<evidence type="ECO:0000256" key="1">
    <source>
        <dbReference type="SAM" id="Coils"/>
    </source>
</evidence>
<reference evidence="3" key="2">
    <citation type="submission" date="2023-05" db="EMBL/GenBank/DDBJ databases">
        <authorList>
            <consortium name="Lawrence Berkeley National Laboratory"/>
            <person name="Steindorff A."/>
            <person name="Hensen N."/>
            <person name="Bonometti L."/>
            <person name="Westerberg I."/>
            <person name="Brannstrom I.O."/>
            <person name="Guillou S."/>
            <person name="Cros-Aarteil S."/>
            <person name="Calhoun S."/>
            <person name="Haridas S."/>
            <person name="Kuo A."/>
            <person name="Mondo S."/>
            <person name="Pangilinan J."/>
            <person name="Riley R."/>
            <person name="Labutti K."/>
            <person name="Andreopoulos B."/>
            <person name="Lipzen A."/>
            <person name="Chen C."/>
            <person name="Yanf M."/>
            <person name="Daum C."/>
            <person name="Ng V."/>
            <person name="Clum A."/>
            <person name="Ohm R."/>
            <person name="Martin F."/>
            <person name="Silar P."/>
            <person name="Natvig D."/>
            <person name="Lalanne C."/>
            <person name="Gautier V."/>
            <person name="Ament-Velasquez S.L."/>
            <person name="Kruys A."/>
            <person name="Hutchinson M.I."/>
            <person name="Powell A.J."/>
            <person name="Barry K."/>
            <person name="Miller A.N."/>
            <person name="Grigoriev I.V."/>
            <person name="Debuchy R."/>
            <person name="Gladieux P."/>
            <person name="Thoren M.H."/>
            <person name="Johannesson H."/>
        </authorList>
    </citation>
    <scope>NUCLEOTIDE SEQUENCE</scope>
    <source>
        <strain evidence="3">CBS 532.94</strain>
    </source>
</reference>
<proteinExistence type="predicted"/>
<keyword evidence="4" id="KW-1185">Reference proteome</keyword>
<feature type="region of interest" description="Disordered" evidence="2">
    <location>
        <begin position="300"/>
        <end position="347"/>
    </location>
</feature>
<dbReference type="Proteomes" id="UP001303760">
    <property type="component" value="Unassembled WGS sequence"/>
</dbReference>
<evidence type="ECO:0000313" key="4">
    <source>
        <dbReference type="Proteomes" id="UP001303760"/>
    </source>
</evidence>
<feature type="compositionally biased region" description="Low complexity" evidence="2">
    <location>
        <begin position="300"/>
        <end position="331"/>
    </location>
</feature>
<reference evidence="3" key="1">
    <citation type="journal article" date="2023" name="Mol. Phylogenet. Evol.">
        <title>Genome-scale phylogeny and comparative genomics of the fungal order Sordariales.</title>
        <authorList>
            <person name="Hensen N."/>
            <person name="Bonometti L."/>
            <person name="Westerberg I."/>
            <person name="Brannstrom I.O."/>
            <person name="Guillou S."/>
            <person name="Cros-Aarteil S."/>
            <person name="Calhoun S."/>
            <person name="Haridas S."/>
            <person name="Kuo A."/>
            <person name="Mondo S."/>
            <person name="Pangilinan J."/>
            <person name="Riley R."/>
            <person name="LaButti K."/>
            <person name="Andreopoulos B."/>
            <person name="Lipzen A."/>
            <person name="Chen C."/>
            <person name="Yan M."/>
            <person name="Daum C."/>
            <person name="Ng V."/>
            <person name="Clum A."/>
            <person name="Steindorff A."/>
            <person name="Ohm R.A."/>
            <person name="Martin F."/>
            <person name="Silar P."/>
            <person name="Natvig D.O."/>
            <person name="Lalanne C."/>
            <person name="Gautier V."/>
            <person name="Ament-Velasquez S.L."/>
            <person name="Kruys A."/>
            <person name="Hutchinson M.I."/>
            <person name="Powell A.J."/>
            <person name="Barry K."/>
            <person name="Miller A.N."/>
            <person name="Grigoriev I.V."/>
            <person name="Debuchy R."/>
            <person name="Gladieux P."/>
            <person name="Hiltunen Thoren M."/>
            <person name="Johannesson H."/>
        </authorList>
    </citation>
    <scope>NUCLEOTIDE SEQUENCE</scope>
    <source>
        <strain evidence="3">CBS 532.94</strain>
    </source>
</reference>
<gene>
    <name evidence="3" type="ORF">C8A03DRAFT_35747</name>
</gene>
<evidence type="ECO:0000313" key="3">
    <source>
        <dbReference type="EMBL" id="KAK4236373.1"/>
    </source>
</evidence>
<protein>
    <submittedName>
        <fullName evidence="3">Uncharacterized protein</fullName>
    </submittedName>
</protein>
<organism evidence="3 4">
    <name type="scientific">Achaetomium macrosporum</name>
    <dbReference type="NCBI Taxonomy" id="79813"/>
    <lineage>
        <taxon>Eukaryota</taxon>
        <taxon>Fungi</taxon>
        <taxon>Dikarya</taxon>
        <taxon>Ascomycota</taxon>
        <taxon>Pezizomycotina</taxon>
        <taxon>Sordariomycetes</taxon>
        <taxon>Sordariomycetidae</taxon>
        <taxon>Sordariales</taxon>
        <taxon>Chaetomiaceae</taxon>
        <taxon>Achaetomium</taxon>
    </lineage>
</organism>
<evidence type="ECO:0000256" key="2">
    <source>
        <dbReference type="SAM" id="MobiDB-lite"/>
    </source>
</evidence>
<feature type="coiled-coil region" evidence="1">
    <location>
        <begin position="434"/>
        <end position="461"/>
    </location>
</feature>
<keyword evidence="1" id="KW-0175">Coiled coil</keyword>
<comment type="caution">
    <text evidence="3">The sequence shown here is derived from an EMBL/GenBank/DDBJ whole genome shotgun (WGS) entry which is preliminary data.</text>
</comment>